<keyword evidence="2" id="KW-0479">Metal-binding</keyword>
<evidence type="ECO:0000256" key="3">
    <source>
        <dbReference type="ARBA" id="ARBA00022833"/>
    </source>
</evidence>
<reference evidence="5" key="1">
    <citation type="submission" date="2022-01" db="EMBL/GenBank/DDBJ databases">
        <authorList>
            <person name="King R."/>
        </authorList>
    </citation>
    <scope>NUCLEOTIDE SEQUENCE</scope>
</reference>
<dbReference type="AlphaFoldDB" id="A0A9P0G3G4"/>
<dbReference type="GO" id="GO:0008033">
    <property type="term" value="P:tRNA processing"/>
    <property type="evidence" value="ECO:0007669"/>
    <property type="project" value="UniProtKB-KW"/>
</dbReference>
<dbReference type="EMBL" id="OV651822">
    <property type="protein sequence ID" value="CAH1100534.1"/>
    <property type="molecule type" value="Genomic_DNA"/>
</dbReference>
<evidence type="ECO:0000256" key="2">
    <source>
        <dbReference type="ARBA" id="ARBA00022723"/>
    </source>
</evidence>
<dbReference type="OrthoDB" id="128536at2759"/>
<evidence type="ECO:0000313" key="6">
    <source>
        <dbReference type="Proteomes" id="UP001153636"/>
    </source>
</evidence>
<dbReference type="Gene3D" id="6.20.50.20">
    <property type="match status" value="1"/>
</dbReference>
<evidence type="ECO:0000256" key="1">
    <source>
        <dbReference type="ARBA" id="ARBA00022694"/>
    </source>
</evidence>
<evidence type="ECO:0000313" key="5">
    <source>
        <dbReference type="EMBL" id="CAH1100534.1"/>
    </source>
</evidence>
<sequence>MSKIKKCIGREGFQRINYLYQLSNLFVTENPVNHVAASMYSNLLVNISRKTVQRMEIDMKRTICKSCRCLLLAGITCKVRVKKKKVIWTCLKCRHSKVYETKDKNYKCWTQKDESLVDVFDYSVNYTTDKNKKK</sequence>
<proteinExistence type="inferred from homology"/>
<dbReference type="GO" id="GO:0005655">
    <property type="term" value="C:nucleolar ribonuclease P complex"/>
    <property type="evidence" value="ECO:0007669"/>
    <property type="project" value="TreeGrafter"/>
</dbReference>
<gene>
    <name evidence="5" type="ORF">PSYICH_LOCUS1645</name>
</gene>
<dbReference type="Pfam" id="PF04032">
    <property type="entry name" value="Rpr2"/>
    <property type="match status" value="1"/>
</dbReference>
<keyword evidence="6" id="KW-1185">Reference proteome</keyword>
<keyword evidence="3" id="KW-0862">Zinc</keyword>
<dbReference type="Proteomes" id="UP001153636">
    <property type="component" value="Chromosome 10"/>
</dbReference>
<accession>A0A9P0G3G4</accession>
<dbReference type="PANTHER" id="PTHR14742:SF0">
    <property type="entry name" value="RIBONUCLEASE P PROTEIN SUBUNIT P21"/>
    <property type="match status" value="1"/>
</dbReference>
<protein>
    <submittedName>
        <fullName evidence="5">Uncharacterized protein</fullName>
    </submittedName>
</protein>
<evidence type="ECO:0000256" key="4">
    <source>
        <dbReference type="ARBA" id="ARBA00038402"/>
    </source>
</evidence>
<dbReference type="PANTHER" id="PTHR14742">
    <property type="entry name" value="RIBONUCLEASE P SUBUNIT P21"/>
    <property type="match status" value="1"/>
</dbReference>
<name>A0A9P0G3G4_9CUCU</name>
<organism evidence="5 6">
    <name type="scientific">Psylliodes chrysocephalus</name>
    <dbReference type="NCBI Taxonomy" id="3402493"/>
    <lineage>
        <taxon>Eukaryota</taxon>
        <taxon>Metazoa</taxon>
        <taxon>Ecdysozoa</taxon>
        <taxon>Arthropoda</taxon>
        <taxon>Hexapoda</taxon>
        <taxon>Insecta</taxon>
        <taxon>Pterygota</taxon>
        <taxon>Neoptera</taxon>
        <taxon>Endopterygota</taxon>
        <taxon>Coleoptera</taxon>
        <taxon>Polyphaga</taxon>
        <taxon>Cucujiformia</taxon>
        <taxon>Chrysomeloidea</taxon>
        <taxon>Chrysomelidae</taxon>
        <taxon>Galerucinae</taxon>
        <taxon>Alticini</taxon>
        <taxon>Psylliodes</taxon>
    </lineage>
</organism>
<comment type="similarity">
    <text evidence="4">Belongs to the eukaryotic/archaeal RNase P protein component 4 family.</text>
</comment>
<dbReference type="GO" id="GO:0046872">
    <property type="term" value="F:metal ion binding"/>
    <property type="evidence" value="ECO:0007669"/>
    <property type="project" value="UniProtKB-KW"/>
</dbReference>
<dbReference type="InterPro" id="IPR007175">
    <property type="entry name" value="Rpr2/Snm1/Rpp21"/>
</dbReference>
<keyword evidence="1" id="KW-0819">tRNA processing</keyword>